<evidence type="ECO:0000256" key="2">
    <source>
        <dbReference type="SAM" id="Phobius"/>
    </source>
</evidence>
<accession>A0A095C7H7</accession>
<proteinExistence type="predicted"/>
<evidence type="ECO:0000256" key="1">
    <source>
        <dbReference type="SAM" id="MobiDB-lite"/>
    </source>
</evidence>
<sequence length="349" mass="39052">MDQKSVKDVAQDLATKFVSLDKVEFDSVVNEYFDTNCKQISRLAEIQGVSRIKKLAALEAIIASDSHLIGNVNYDPKDEIIKFSWERTFKPPAIPSIIPLSHCVNHQLEKFALKSTWDSQLHMNAARDEQGETKLYVTKVGPTKRRNTTWFEDILPFFLIRPIISFFFILVSDVISTISRHPIADESQLGALLSIVAELFEYDTSADKGITAKRIITWPVHFVFGLFSLFIGSVQSSISFIRNALHLDSNPIAQLVSICEDYAIRLISVIYSNVRHIALSSINVAENTAKSYGLPVDEYHELAERKVGEAVKLLGRVKDEPQNSGNGSLETPRNPQEPGAPSYAEAVKE</sequence>
<dbReference type="HOGENOM" id="CLU_794568_0_0_1"/>
<evidence type="ECO:0000313" key="4">
    <source>
        <dbReference type="Proteomes" id="UP000029445"/>
    </source>
</evidence>
<keyword evidence="2" id="KW-1133">Transmembrane helix</keyword>
<protein>
    <submittedName>
        <fullName evidence="3">Uncharacterized protein</fullName>
    </submittedName>
</protein>
<feature type="compositionally biased region" description="Polar residues" evidence="1">
    <location>
        <begin position="322"/>
        <end position="334"/>
    </location>
</feature>
<evidence type="ECO:0000313" key="3">
    <source>
        <dbReference type="EMBL" id="KGB75589.1"/>
    </source>
</evidence>
<keyword evidence="2" id="KW-0812">Transmembrane</keyword>
<dbReference type="AlphaFoldDB" id="A0A095C7H7"/>
<name>A0A095C7H7_CRYD2</name>
<dbReference type="RefSeq" id="XP_062881529.1">
    <property type="nucleotide sequence ID" value="XM_063025574.1"/>
</dbReference>
<dbReference type="OMA" id="DANCKQT"/>
<dbReference type="VEuPathDB" id="FungiDB:CNBG_1427"/>
<dbReference type="EMBL" id="CP025761">
    <property type="protein sequence ID" value="KGB75589.1"/>
    <property type="molecule type" value="Genomic_DNA"/>
</dbReference>
<dbReference type="KEGG" id="cdeu:CNBG_1427"/>
<dbReference type="Proteomes" id="UP000029445">
    <property type="component" value="Chromosome 3"/>
</dbReference>
<keyword evidence="4" id="KW-1185">Reference proteome</keyword>
<keyword evidence="2" id="KW-0472">Membrane</keyword>
<feature type="region of interest" description="Disordered" evidence="1">
    <location>
        <begin position="315"/>
        <end position="349"/>
    </location>
</feature>
<gene>
    <name evidence="3" type="ORF">CNBG_1427</name>
</gene>
<feature type="transmembrane region" description="Helical" evidence="2">
    <location>
        <begin position="215"/>
        <end position="234"/>
    </location>
</feature>
<dbReference type="GeneID" id="88177848"/>
<dbReference type="OrthoDB" id="2588950at2759"/>
<organism evidence="3 4">
    <name type="scientific">Cryptococcus deuterogattii (strain R265)</name>
    <name type="common">Cryptococcus gattii VGII (strain R265)</name>
    <dbReference type="NCBI Taxonomy" id="294750"/>
    <lineage>
        <taxon>Eukaryota</taxon>
        <taxon>Fungi</taxon>
        <taxon>Dikarya</taxon>
        <taxon>Basidiomycota</taxon>
        <taxon>Agaricomycotina</taxon>
        <taxon>Tremellomycetes</taxon>
        <taxon>Tremellales</taxon>
        <taxon>Cryptococcaceae</taxon>
        <taxon>Cryptococcus</taxon>
        <taxon>Cryptococcus gattii species complex</taxon>
    </lineage>
</organism>
<reference evidence="3 4" key="2">
    <citation type="journal article" date="2018" name="Proc. Natl. Acad. Sci.">
        <title>RNAi is a critical determinant of centromere evolution in closely related fungi.</title>
        <authorList>
            <person name="Yadav V."/>
            <person name="Sun S."/>
            <person name="Billmyre R.B."/>
            <person name="Thimmappa B.C."/>
            <person name="Shea T."/>
            <person name="Lintner R."/>
            <person name="Bakkeren G."/>
            <person name="Cuomo C.A."/>
            <person name="Heitman J."/>
            <person name="Sanyal K."/>
        </authorList>
    </citation>
    <scope>NUCLEOTIDE SEQUENCE [LARGE SCALE GENOMIC DNA]</scope>
    <source>
        <strain evidence="3 4">R265</strain>
    </source>
</reference>
<feature type="transmembrane region" description="Helical" evidence="2">
    <location>
        <begin position="154"/>
        <end position="172"/>
    </location>
</feature>
<reference evidence="3 4" key="1">
    <citation type="journal article" date="2011" name="MBio">
        <title>Genome variation in Cryptococcus gattii, an emerging pathogen of immunocompetent hosts.</title>
        <authorList>
            <person name="D'Souza C.A."/>
            <person name="Kronstad J.W."/>
            <person name="Taylor G."/>
            <person name="Warren R."/>
            <person name="Yuen M."/>
            <person name="Hu G."/>
            <person name="Jung W.H."/>
            <person name="Sham A."/>
            <person name="Kidd S.E."/>
            <person name="Tangen K."/>
            <person name="Lee N."/>
            <person name="Zeilmaker T."/>
            <person name="Sawkins J."/>
            <person name="McVicker G."/>
            <person name="Shah S."/>
            <person name="Gnerre S."/>
            <person name="Griggs A."/>
            <person name="Zeng Q."/>
            <person name="Bartlett K."/>
            <person name="Li W."/>
            <person name="Wang X."/>
            <person name="Heitman J."/>
            <person name="Stajich J.E."/>
            <person name="Fraser J.A."/>
            <person name="Meyer W."/>
            <person name="Carter D."/>
            <person name="Schein J."/>
            <person name="Krzywinski M."/>
            <person name="Kwon-Chung K.J."/>
            <person name="Varma A."/>
            <person name="Wang J."/>
            <person name="Brunham R."/>
            <person name="Fyfe M."/>
            <person name="Ouellette B.F."/>
            <person name="Siddiqui A."/>
            <person name="Marra M."/>
            <person name="Jones S."/>
            <person name="Holt R."/>
            <person name="Birren B.W."/>
            <person name="Galagan J.E."/>
            <person name="Cuomo C.A."/>
        </authorList>
    </citation>
    <scope>NUCLEOTIDE SEQUENCE [LARGE SCALE GENOMIC DNA]</scope>
    <source>
        <strain evidence="3 4">R265</strain>
    </source>
</reference>